<dbReference type="InterPro" id="IPR029063">
    <property type="entry name" value="SAM-dependent_MTases_sf"/>
</dbReference>
<reference evidence="5 6" key="1">
    <citation type="journal article" date="2020" name="G3 (Bethesda)">
        <title>Genetic Underpinnings of Host Manipulation by Ophiocordyceps as Revealed by Comparative Transcriptomics.</title>
        <authorList>
            <person name="Will I."/>
            <person name="Das B."/>
            <person name="Trinh T."/>
            <person name="Brachmann A."/>
            <person name="Ohm R.A."/>
            <person name="de Bekker C."/>
        </authorList>
    </citation>
    <scope>NUCLEOTIDE SEQUENCE [LARGE SCALE GENOMIC DNA]</scope>
    <source>
        <strain evidence="5 6">EC05</strain>
    </source>
</reference>
<dbReference type="GO" id="GO:0032259">
    <property type="term" value="P:methylation"/>
    <property type="evidence" value="ECO:0007669"/>
    <property type="project" value="UniProtKB-KW"/>
</dbReference>
<name>A0A8H4Q3F6_9HYPO</name>
<keyword evidence="3" id="KW-0949">S-adenosyl-L-methionine</keyword>
<proteinExistence type="inferred from homology"/>
<keyword evidence="1 5" id="KW-0489">Methyltransferase</keyword>
<dbReference type="PROSITE" id="PS51682">
    <property type="entry name" value="SAM_OMT_I"/>
    <property type="match status" value="1"/>
</dbReference>
<dbReference type="PANTHER" id="PTHR10509">
    <property type="entry name" value="O-METHYLTRANSFERASE-RELATED"/>
    <property type="match status" value="1"/>
</dbReference>
<dbReference type="Pfam" id="PF01596">
    <property type="entry name" value="Methyltransf_3"/>
    <property type="match status" value="1"/>
</dbReference>
<dbReference type="Gene3D" id="3.40.50.150">
    <property type="entry name" value="Vaccinia Virus protein VP39"/>
    <property type="match status" value="1"/>
</dbReference>
<dbReference type="CDD" id="cd02440">
    <property type="entry name" value="AdoMet_MTases"/>
    <property type="match status" value="1"/>
</dbReference>
<dbReference type="Proteomes" id="UP000562929">
    <property type="component" value="Unassembled WGS sequence"/>
</dbReference>
<dbReference type="SUPFAM" id="SSF53335">
    <property type="entry name" value="S-adenosyl-L-methionine-dependent methyltransferases"/>
    <property type="match status" value="1"/>
</dbReference>
<keyword evidence="2 5" id="KW-0808">Transferase</keyword>
<comment type="caution">
    <text evidence="5">The sequence shown here is derived from an EMBL/GenBank/DDBJ whole genome shotgun (WGS) entry which is preliminary data.</text>
</comment>
<dbReference type="InterPro" id="IPR050362">
    <property type="entry name" value="Cation-dep_OMT"/>
</dbReference>
<protein>
    <submittedName>
        <fullName evidence="5">O-methyltransferase, family 3</fullName>
    </submittedName>
</protein>
<evidence type="ECO:0000313" key="6">
    <source>
        <dbReference type="Proteomes" id="UP000562929"/>
    </source>
</evidence>
<dbReference type="OrthoDB" id="10251242at2759"/>
<evidence type="ECO:0000256" key="4">
    <source>
        <dbReference type="ARBA" id="ARBA00023453"/>
    </source>
</evidence>
<dbReference type="EMBL" id="JAACLJ010000006">
    <property type="protein sequence ID" value="KAF4584121.1"/>
    <property type="molecule type" value="Genomic_DNA"/>
</dbReference>
<evidence type="ECO:0000256" key="3">
    <source>
        <dbReference type="ARBA" id="ARBA00022691"/>
    </source>
</evidence>
<gene>
    <name evidence="5" type="ORF">GQ602_005494</name>
</gene>
<sequence length="246" mass="27098">MKAGEASNLYRSPETGNKVLTYAESHSTALDAKLTAFHAQSAQQRPDSRMLSSNSQSQFHRFLVGVLGAKRVLEIGVYVGYSAMAWALAVGGEGFVTGLEYSAELADIARQAMKDHQINNVEIIVGDAATTLTSLRPKDPYDMVFIDADKEGYMTYLTTLLDKSPPSSTTGRLLRPGALIIADNVLRSGFVADESLPLEGEGRSEENWRSHIKAIREFNDACLRNERLEMVMLPLWDGVSLLRLKD</sequence>
<dbReference type="InterPro" id="IPR002935">
    <property type="entry name" value="SAM_O-MeTrfase"/>
</dbReference>
<dbReference type="AlphaFoldDB" id="A0A8H4Q3F6"/>
<dbReference type="GO" id="GO:0008757">
    <property type="term" value="F:S-adenosylmethionine-dependent methyltransferase activity"/>
    <property type="evidence" value="ECO:0007669"/>
    <property type="project" value="TreeGrafter"/>
</dbReference>
<dbReference type="PANTHER" id="PTHR10509:SF14">
    <property type="entry name" value="CAFFEOYL-COA O-METHYLTRANSFERASE 3-RELATED"/>
    <property type="match status" value="1"/>
</dbReference>
<dbReference type="GO" id="GO:0008171">
    <property type="term" value="F:O-methyltransferase activity"/>
    <property type="evidence" value="ECO:0007669"/>
    <property type="project" value="InterPro"/>
</dbReference>
<accession>A0A8H4Q3F6</accession>
<evidence type="ECO:0000256" key="1">
    <source>
        <dbReference type="ARBA" id="ARBA00022603"/>
    </source>
</evidence>
<comment type="similarity">
    <text evidence="4">Belongs to the class I-like SAM-binding methyltransferase superfamily. Cation-dependent O-methyltransferase family.</text>
</comment>
<evidence type="ECO:0000313" key="5">
    <source>
        <dbReference type="EMBL" id="KAF4584121.1"/>
    </source>
</evidence>
<evidence type="ECO:0000256" key="2">
    <source>
        <dbReference type="ARBA" id="ARBA00022679"/>
    </source>
</evidence>
<organism evidence="5 6">
    <name type="scientific">Ophiocordyceps camponoti-floridani</name>
    <dbReference type="NCBI Taxonomy" id="2030778"/>
    <lineage>
        <taxon>Eukaryota</taxon>
        <taxon>Fungi</taxon>
        <taxon>Dikarya</taxon>
        <taxon>Ascomycota</taxon>
        <taxon>Pezizomycotina</taxon>
        <taxon>Sordariomycetes</taxon>
        <taxon>Hypocreomycetidae</taxon>
        <taxon>Hypocreales</taxon>
        <taxon>Ophiocordycipitaceae</taxon>
        <taxon>Ophiocordyceps</taxon>
    </lineage>
</organism>
<keyword evidence="6" id="KW-1185">Reference proteome</keyword>